<dbReference type="InterPro" id="IPR002913">
    <property type="entry name" value="START_lipid-bd_dom"/>
</dbReference>
<dbReference type="InterPro" id="IPR044830">
    <property type="entry name" value="HD-Zip_III"/>
</dbReference>
<dbReference type="GO" id="GO:0008289">
    <property type="term" value="F:lipid binding"/>
    <property type="evidence" value="ECO:0007669"/>
    <property type="project" value="InterPro"/>
</dbReference>
<dbReference type="EMBL" id="HG739163">
    <property type="protein sequence ID" value="CDP14094.1"/>
    <property type="molecule type" value="Genomic_DNA"/>
</dbReference>
<gene>
    <name evidence="2" type="ORF">GSCOC_T00039295001</name>
</gene>
<evidence type="ECO:0000313" key="3">
    <source>
        <dbReference type="Proteomes" id="UP000295252"/>
    </source>
</evidence>
<proteinExistence type="predicted"/>
<organism evidence="2 3">
    <name type="scientific">Coffea canephora</name>
    <name type="common">Robusta coffee</name>
    <dbReference type="NCBI Taxonomy" id="49390"/>
    <lineage>
        <taxon>Eukaryota</taxon>
        <taxon>Viridiplantae</taxon>
        <taxon>Streptophyta</taxon>
        <taxon>Embryophyta</taxon>
        <taxon>Tracheophyta</taxon>
        <taxon>Spermatophyta</taxon>
        <taxon>Magnoliopsida</taxon>
        <taxon>eudicotyledons</taxon>
        <taxon>Gunneridae</taxon>
        <taxon>Pentapetalae</taxon>
        <taxon>asterids</taxon>
        <taxon>lamiids</taxon>
        <taxon>Gentianales</taxon>
        <taxon>Rubiaceae</taxon>
        <taxon>Ixoroideae</taxon>
        <taxon>Gardenieae complex</taxon>
        <taxon>Bertiereae - Coffeeae clade</taxon>
        <taxon>Coffeeae</taxon>
        <taxon>Coffea</taxon>
    </lineage>
</organism>
<dbReference type="Proteomes" id="UP000295252">
    <property type="component" value="Chromosome I"/>
</dbReference>
<dbReference type="PANTHER" id="PTHR45950:SF1">
    <property type="entry name" value="HOMEOBOX-LEUCINE ZIPPER PROTEIN ATHB-15"/>
    <property type="match status" value="1"/>
</dbReference>
<dbReference type="PhylomeDB" id="A0A068V0R2"/>
<reference evidence="3" key="1">
    <citation type="journal article" date="2014" name="Science">
        <title>The coffee genome provides insight into the convergent evolution of caffeine biosynthesis.</title>
        <authorList>
            <person name="Denoeud F."/>
            <person name="Carretero-Paulet L."/>
            <person name="Dereeper A."/>
            <person name="Droc G."/>
            <person name="Guyot R."/>
            <person name="Pietrella M."/>
            <person name="Zheng C."/>
            <person name="Alberti A."/>
            <person name="Anthony F."/>
            <person name="Aprea G."/>
            <person name="Aury J.M."/>
            <person name="Bento P."/>
            <person name="Bernard M."/>
            <person name="Bocs S."/>
            <person name="Campa C."/>
            <person name="Cenci A."/>
            <person name="Combes M.C."/>
            <person name="Crouzillat D."/>
            <person name="Da Silva C."/>
            <person name="Daddiego L."/>
            <person name="De Bellis F."/>
            <person name="Dussert S."/>
            <person name="Garsmeur O."/>
            <person name="Gayraud T."/>
            <person name="Guignon V."/>
            <person name="Jahn K."/>
            <person name="Jamilloux V."/>
            <person name="Joet T."/>
            <person name="Labadie K."/>
            <person name="Lan T."/>
            <person name="Leclercq J."/>
            <person name="Lepelley M."/>
            <person name="Leroy T."/>
            <person name="Li L.T."/>
            <person name="Librado P."/>
            <person name="Lopez L."/>
            <person name="Munoz A."/>
            <person name="Noel B."/>
            <person name="Pallavicini A."/>
            <person name="Perrotta G."/>
            <person name="Poncet V."/>
            <person name="Pot D."/>
            <person name="Priyono X."/>
            <person name="Rigoreau M."/>
            <person name="Rouard M."/>
            <person name="Rozas J."/>
            <person name="Tranchant-Dubreuil C."/>
            <person name="VanBuren R."/>
            <person name="Zhang Q."/>
            <person name="Andrade A.C."/>
            <person name="Argout X."/>
            <person name="Bertrand B."/>
            <person name="de Kochko A."/>
            <person name="Graziosi G."/>
            <person name="Henry R.J."/>
            <person name="Jayarama X."/>
            <person name="Ming R."/>
            <person name="Nagai C."/>
            <person name="Rounsley S."/>
            <person name="Sankoff D."/>
            <person name="Giuliano G."/>
            <person name="Albert V.A."/>
            <person name="Wincker P."/>
            <person name="Lashermes P."/>
        </authorList>
    </citation>
    <scope>NUCLEOTIDE SEQUENCE [LARGE SCALE GENOMIC DNA]</scope>
    <source>
        <strain evidence="3">cv. DH200-94</strain>
    </source>
</reference>
<accession>A0A068V0R2</accession>
<dbReference type="Gramene" id="CDP14094">
    <property type="protein sequence ID" value="CDP14094"/>
    <property type="gene ID" value="GSCOC_T00039295001"/>
</dbReference>
<feature type="domain" description="START" evidence="1">
    <location>
        <begin position="2"/>
        <end position="47"/>
    </location>
</feature>
<evidence type="ECO:0000259" key="1">
    <source>
        <dbReference type="Pfam" id="PF01852"/>
    </source>
</evidence>
<dbReference type="OrthoDB" id="1728811at2759"/>
<protein>
    <recommendedName>
        <fullName evidence="1">START domain-containing protein</fullName>
    </recommendedName>
</protein>
<evidence type="ECO:0000313" key="2">
    <source>
        <dbReference type="EMBL" id="CDP14094.1"/>
    </source>
</evidence>
<dbReference type="GO" id="GO:0003700">
    <property type="term" value="F:DNA-binding transcription factor activity"/>
    <property type="evidence" value="ECO:0007669"/>
    <property type="project" value="InterPro"/>
</dbReference>
<dbReference type="STRING" id="49390.A0A068V0R2"/>
<sequence length="137" mass="15429">MQLYALTTVAPTRDFWLLHYMPVMEYGSLVVCERSLHNTQNGPSMVPVQHFPWSVPEVTRPLSQLSTLLAQKTTMAYPKRDEYTILFSDLTLYFNEAVTGFTDEGWSVLDSDGIDDVTVLVNSSLGKLMGLKFLSAM</sequence>
<name>A0A068V0R2_COFCA</name>
<dbReference type="InParanoid" id="A0A068V0R2"/>
<dbReference type="Pfam" id="PF01852">
    <property type="entry name" value="START"/>
    <property type="match status" value="1"/>
</dbReference>
<dbReference type="AlphaFoldDB" id="A0A068V0R2"/>
<dbReference type="PANTHER" id="PTHR45950">
    <property type="entry name" value="HOMEOBOX-LEUCINE ZIPPER PROTEIN ATHB-14"/>
    <property type="match status" value="1"/>
</dbReference>
<keyword evidence="3" id="KW-1185">Reference proteome</keyword>